<dbReference type="eggNOG" id="COG0424">
    <property type="taxonomic scope" value="Bacteria"/>
</dbReference>
<dbReference type="FunFam" id="3.90.950.10:FF:000005">
    <property type="entry name" value="7-methyl-GTP pyrophosphatase"/>
    <property type="match status" value="1"/>
</dbReference>
<comment type="cofactor">
    <cofactor evidence="9">
        <name>a divalent metal cation</name>
        <dbReference type="ChEBI" id="CHEBI:60240"/>
    </cofactor>
</comment>
<accession>I3CGW9</accession>
<evidence type="ECO:0000256" key="6">
    <source>
        <dbReference type="ARBA" id="ARBA00053369"/>
    </source>
</evidence>
<dbReference type="GO" id="GO:0047429">
    <property type="term" value="F:nucleoside triphosphate diphosphatase activity"/>
    <property type="evidence" value="ECO:0007669"/>
    <property type="project" value="InterPro"/>
</dbReference>
<feature type="site" description="Important for substrate specificity" evidence="9">
    <location>
        <position position="164"/>
    </location>
</feature>
<evidence type="ECO:0000256" key="3">
    <source>
        <dbReference type="ARBA" id="ARBA00022801"/>
    </source>
</evidence>
<name>I3CGW9_9GAMM</name>
<evidence type="ECO:0000256" key="1">
    <source>
        <dbReference type="ARBA" id="ARBA00004496"/>
    </source>
</evidence>
<dbReference type="STRING" id="395493.BegalDRAFT_1996"/>
<dbReference type="EMBL" id="JH600070">
    <property type="protein sequence ID" value="EIJ42862.1"/>
    <property type="molecule type" value="Genomic_DNA"/>
</dbReference>
<gene>
    <name evidence="10" type="ORF">BegalDRAFT_1996</name>
</gene>
<keyword evidence="11" id="KW-1185">Reference proteome</keyword>
<dbReference type="OrthoDB" id="9813694at2"/>
<evidence type="ECO:0000256" key="8">
    <source>
        <dbReference type="ARBA" id="ARBA00068163"/>
    </source>
</evidence>
<comment type="subcellular location">
    <subcellularLocation>
        <location evidence="1 9">Cytoplasm</location>
    </subcellularLocation>
</comment>
<dbReference type="EC" id="3.6.1.-" evidence="9"/>
<dbReference type="RefSeq" id="WP_002686116.1">
    <property type="nucleotide sequence ID" value="NZ_JH600070.1"/>
</dbReference>
<evidence type="ECO:0000256" key="7">
    <source>
        <dbReference type="ARBA" id="ARBA00060749"/>
    </source>
</evidence>
<evidence type="ECO:0000256" key="2">
    <source>
        <dbReference type="ARBA" id="ARBA00022490"/>
    </source>
</evidence>
<comment type="function">
    <text evidence="6 9">Nucleoside triphosphate pyrophosphatase that hydrolyzes 7-methyl-GTP (m(7)GTP). May have a dual role in cell division arrest and in preventing the incorporation of modified nucleotides into cellular nucleic acids.</text>
</comment>
<evidence type="ECO:0000256" key="4">
    <source>
        <dbReference type="ARBA" id="ARBA00023080"/>
    </source>
</evidence>
<keyword evidence="3 9" id="KW-0378">Hydrolase</keyword>
<dbReference type="PANTHER" id="PTHR43213:SF10">
    <property type="entry name" value="7-METHYL-GTP PYROPHOSPHATASE"/>
    <property type="match status" value="1"/>
</dbReference>
<evidence type="ECO:0000313" key="10">
    <source>
        <dbReference type="EMBL" id="EIJ42862.1"/>
    </source>
</evidence>
<organism evidence="10 11">
    <name type="scientific">Beggiatoa alba B18LD</name>
    <dbReference type="NCBI Taxonomy" id="395493"/>
    <lineage>
        <taxon>Bacteria</taxon>
        <taxon>Pseudomonadati</taxon>
        <taxon>Pseudomonadota</taxon>
        <taxon>Gammaproteobacteria</taxon>
        <taxon>Thiotrichales</taxon>
        <taxon>Thiotrichaceae</taxon>
        <taxon>Beggiatoa</taxon>
    </lineage>
</organism>
<evidence type="ECO:0000256" key="5">
    <source>
        <dbReference type="ARBA" id="ARBA00050213"/>
    </source>
</evidence>
<dbReference type="InterPro" id="IPR029001">
    <property type="entry name" value="ITPase-like_fam"/>
</dbReference>
<feature type="site" description="Important for substrate specificity" evidence="9">
    <location>
        <position position="22"/>
    </location>
</feature>
<dbReference type="PIRSF" id="PIRSF006305">
    <property type="entry name" value="Maf"/>
    <property type="match status" value="1"/>
</dbReference>
<dbReference type="PANTHER" id="PTHR43213">
    <property type="entry name" value="BIFUNCTIONAL DTTP/UTP PYROPHOSPHATASE/METHYLTRANSFERASE PROTEIN-RELATED"/>
    <property type="match status" value="1"/>
</dbReference>
<keyword evidence="2 9" id="KW-0963">Cytoplasm</keyword>
<dbReference type="SUPFAM" id="SSF52972">
    <property type="entry name" value="ITPase-like"/>
    <property type="match status" value="1"/>
</dbReference>
<evidence type="ECO:0000256" key="9">
    <source>
        <dbReference type="HAMAP-Rule" id="MF_00528"/>
    </source>
</evidence>
<feature type="site" description="Important for substrate specificity" evidence="9">
    <location>
        <position position="80"/>
    </location>
</feature>
<reference evidence="10 11" key="1">
    <citation type="submission" date="2011-11" db="EMBL/GenBank/DDBJ databases">
        <title>Improved High-Quality Draft sequence of Beggiatoa alba B18lD.</title>
        <authorList>
            <consortium name="US DOE Joint Genome Institute"/>
            <person name="Lucas S."/>
            <person name="Han J."/>
            <person name="Lapidus A."/>
            <person name="Cheng J.-F."/>
            <person name="Goodwin L."/>
            <person name="Pitluck S."/>
            <person name="Peters L."/>
            <person name="Mikhailova N."/>
            <person name="Held B."/>
            <person name="Detter J.C."/>
            <person name="Han C."/>
            <person name="Tapia R."/>
            <person name="Land M."/>
            <person name="Hauser L."/>
            <person name="Kyrpides N."/>
            <person name="Ivanova N."/>
            <person name="Pagani I."/>
            <person name="Samuel K."/>
            <person name="Teske A."/>
            <person name="Mueller J."/>
            <person name="Woyke T."/>
        </authorList>
    </citation>
    <scope>NUCLEOTIDE SEQUENCE [LARGE SCALE GENOMIC DNA]</scope>
    <source>
        <strain evidence="10 11">B18LD</strain>
    </source>
</reference>
<dbReference type="AlphaFoldDB" id="I3CGW9"/>
<dbReference type="InterPro" id="IPR003697">
    <property type="entry name" value="Maf-like"/>
</dbReference>
<dbReference type="Proteomes" id="UP000005744">
    <property type="component" value="Unassembled WGS sequence"/>
</dbReference>
<dbReference type="GO" id="GO:0005737">
    <property type="term" value="C:cytoplasm"/>
    <property type="evidence" value="ECO:0007669"/>
    <property type="project" value="UniProtKB-SubCell"/>
</dbReference>
<comment type="caution">
    <text evidence="9">Lacks conserved residue(s) required for the propagation of feature annotation.</text>
</comment>
<dbReference type="NCBIfam" id="TIGR00172">
    <property type="entry name" value="maf"/>
    <property type="match status" value="1"/>
</dbReference>
<dbReference type="HOGENOM" id="CLU_040416_1_0_6"/>
<dbReference type="HAMAP" id="MF_00528">
    <property type="entry name" value="Maf"/>
    <property type="match status" value="1"/>
</dbReference>
<evidence type="ECO:0000313" key="11">
    <source>
        <dbReference type="Proteomes" id="UP000005744"/>
    </source>
</evidence>
<protein>
    <recommendedName>
        <fullName evidence="8 9">7-methyl-GTP pyrophosphatase</fullName>
        <shortName evidence="9">m(7)GTP pyrophosphatase</shortName>
        <ecNumber evidence="9">3.6.1.-</ecNumber>
    </recommendedName>
</protein>
<dbReference type="Pfam" id="PF02545">
    <property type="entry name" value="Maf"/>
    <property type="match status" value="1"/>
</dbReference>
<keyword evidence="4 9" id="KW-0546">Nucleotide metabolism</keyword>
<comment type="similarity">
    <text evidence="7 9">Belongs to the Maf family. YceF subfamily.</text>
</comment>
<comment type="catalytic activity">
    <reaction evidence="5 9">
        <text>N(7)-methyl-GTP + H2O = N(7)-methyl-GMP + diphosphate + H(+)</text>
        <dbReference type="Rhea" id="RHEA:58744"/>
        <dbReference type="ChEBI" id="CHEBI:15377"/>
        <dbReference type="ChEBI" id="CHEBI:15378"/>
        <dbReference type="ChEBI" id="CHEBI:33019"/>
        <dbReference type="ChEBI" id="CHEBI:58285"/>
        <dbReference type="ChEBI" id="CHEBI:87133"/>
    </reaction>
</comment>
<feature type="active site" description="Proton acceptor" evidence="9">
    <location>
        <position position="79"/>
    </location>
</feature>
<proteinExistence type="inferred from homology"/>
<dbReference type="Gene3D" id="3.90.950.10">
    <property type="match status" value="1"/>
</dbReference>
<dbReference type="GO" id="GO:0009117">
    <property type="term" value="P:nucleotide metabolic process"/>
    <property type="evidence" value="ECO:0007669"/>
    <property type="project" value="UniProtKB-KW"/>
</dbReference>
<sequence length="202" mass="21931">MTIHSGFALQGYTLVLASTSPFRKNLLTRLGLPFETIAPQVDETPLVGETPLALVTRLSILKAQAVQTVYPRGLIIGSDQVAIIDGEIVGKPHTHENAVQQLSRASGNTVSFLTGLCLLNSVTGLYQVEVIPFKVVFRPLTATQIENYLRLEQPYNCAGSFRSESLGIALMEAMQGDDPNALVGLPLMRLIRLLENEGVCLI</sequence>
<dbReference type="CDD" id="cd00555">
    <property type="entry name" value="Maf"/>
    <property type="match status" value="1"/>
</dbReference>